<dbReference type="InterPro" id="IPR029060">
    <property type="entry name" value="PIN-like_dom_sf"/>
</dbReference>
<dbReference type="AlphaFoldDB" id="D7CW55"/>
<dbReference type="Gene3D" id="3.40.50.1010">
    <property type="entry name" value="5'-nuclease"/>
    <property type="match status" value="1"/>
</dbReference>
<evidence type="ECO:0000313" key="3">
    <source>
        <dbReference type="Proteomes" id="UP000000379"/>
    </source>
</evidence>
<dbReference type="OrthoDB" id="68993at2"/>
<proteinExistence type="predicted"/>
<dbReference type="Pfam" id="PF10130">
    <property type="entry name" value="PIN_2"/>
    <property type="match status" value="1"/>
</dbReference>
<gene>
    <name evidence="2" type="ordered locus">Trad_1195</name>
</gene>
<dbReference type="STRING" id="649638.Trad_1195"/>
<evidence type="ECO:0000313" key="2">
    <source>
        <dbReference type="EMBL" id="ADI14318.1"/>
    </source>
</evidence>
<organism evidence="2 3">
    <name type="scientific">Truepera radiovictrix (strain DSM 17093 / CIP 108686 / LMG 22925 / RQ-24)</name>
    <dbReference type="NCBI Taxonomy" id="649638"/>
    <lineage>
        <taxon>Bacteria</taxon>
        <taxon>Thermotogati</taxon>
        <taxon>Deinococcota</taxon>
        <taxon>Deinococci</taxon>
        <taxon>Trueperales</taxon>
        <taxon>Trueperaceae</taxon>
        <taxon>Truepera</taxon>
    </lineage>
</organism>
<keyword evidence="3" id="KW-1185">Reference proteome</keyword>
<dbReference type="KEGG" id="tra:Trad_1195"/>
<evidence type="ECO:0000259" key="1">
    <source>
        <dbReference type="Pfam" id="PF10130"/>
    </source>
</evidence>
<dbReference type="SUPFAM" id="SSF88723">
    <property type="entry name" value="PIN domain-like"/>
    <property type="match status" value="1"/>
</dbReference>
<name>D7CW55_TRURR</name>
<feature type="domain" description="PIN" evidence="1">
    <location>
        <begin position="5"/>
        <end position="139"/>
    </location>
</feature>
<sequence>MLRLVVDANILVAEVLRARGRRLLSDARVQLYIASAAWDEATYELPKRLRTIAERRGLPDAIAKELLTEALLLARRNLDVIVHTFYADLELAARARVPQDPNDWPTVALALALDAGIWTEDRDFFGCGLPTWRTQVLQHHVHHHLTETP</sequence>
<dbReference type="InterPro" id="IPR002716">
    <property type="entry name" value="PIN_dom"/>
</dbReference>
<accession>D7CW55</accession>
<protein>
    <submittedName>
        <fullName evidence="2">Nucleotide-binding protein, PIN domain protein</fullName>
    </submittedName>
</protein>
<dbReference type="Proteomes" id="UP000000379">
    <property type="component" value="Chromosome"/>
</dbReference>
<dbReference type="eggNOG" id="COG5378">
    <property type="taxonomic scope" value="Bacteria"/>
</dbReference>
<dbReference type="HOGENOM" id="CLU_147223_1_0_0"/>
<dbReference type="EMBL" id="CP002049">
    <property type="protein sequence ID" value="ADI14318.1"/>
    <property type="molecule type" value="Genomic_DNA"/>
</dbReference>
<reference evidence="2 3" key="2">
    <citation type="journal article" date="2011" name="Stand. Genomic Sci.">
        <title>Complete genome sequence of Truepera radiovictrix type strain (RQ-24).</title>
        <authorList>
            <person name="Ivanova N."/>
            <person name="Rohde C."/>
            <person name="Munk C."/>
            <person name="Nolan M."/>
            <person name="Lucas S."/>
            <person name="Del Rio T.G."/>
            <person name="Tice H."/>
            <person name="Deshpande S."/>
            <person name="Cheng J.F."/>
            <person name="Tapia R."/>
            <person name="Han C."/>
            <person name="Goodwin L."/>
            <person name="Pitluck S."/>
            <person name="Liolios K."/>
            <person name="Mavromatis K."/>
            <person name="Mikhailova N."/>
            <person name="Pati A."/>
            <person name="Chen A."/>
            <person name="Palaniappan K."/>
            <person name="Land M."/>
            <person name="Hauser L."/>
            <person name="Chang Y.J."/>
            <person name="Jeffries C.D."/>
            <person name="Brambilla E."/>
            <person name="Rohde M."/>
            <person name="Goker M."/>
            <person name="Tindall B.J."/>
            <person name="Woyke T."/>
            <person name="Bristow J."/>
            <person name="Eisen J.A."/>
            <person name="Markowitz V."/>
            <person name="Hugenholtz P."/>
            <person name="Kyrpides N.C."/>
            <person name="Klenk H.P."/>
            <person name="Lapidus A."/>
        </authorList>
    </citation>
    <scope>NUCLEOTIDE SEQUENCE [LARGE SCALE GENOMIC DNA]</scope>
    <source>
        <strain evidence="3">DSM 17093 / CIP 108686 / LMG 22925 / RQ-24</strain>
    </source>
</reference>
<reference evidence="3" key="1">
    <citation type="submission" date="2010-05" db="EMBL/GenBank/DDBJ databases">
        <title>The complete genome of Truepera radiovictris DSM 17093.</title>
        <authorList>
            <consortium name="US DOE Joint Genome Institute (JGI-PGF)"/>
            <person name="Lucas S."/>
            <person name="Copeland A."/>
            <person name="Lapidus A."/>
            <person name="Glavina del Rio T."/>
            <person name="Dalin E."/>
            <person name="Tice H."/>
            <person name="Bruce D."/>
            <person name="Goodwin L."/>
            <person name="Pitluck S."/>
            <person name="Kyrpides N."/>
            <person name="Mavromatis K."/>
            <person name="Ovchinnikova G."/>
            <person name="Munk A.C."/>
            <person name="Detter J.C."/>
            <person name="Han C."/>
            <person name="Tapia R."/>
            <person name="Land M."/>
            <person name="Hauser L."/>
            <person name="Markowitz V."/>
            <person name="Cheng J.-F."/>
            <person name="Hugenholtz P."/>
            <person name="Woyke T."/>
            <person name="Wu D."/>
            <person name="Tindall B."/>
            <person name="Pomrenke H.G."/>
            <person name="Brambilla E."/>
            <person name="Klenk H.-P."/>
            <person name="Eisen J.A."/>
        </authorList>
    </citation>
    <scope>NUCLEOTIDE SEQUENCE [LARGE SCALE GENOMIC DNA]</scope>
    <source>
        <strain evidence="3">DSM 17093 / CIP 108686 / LMG 22925 / RQ-24</strain>
    </source>
</reference>